<proteinExistence type="predicted"/>
<comment type="caution">
    <text evidence="1">The sequence shown here is derived from an EMBL/GenBank/DDBJ whole genome shotgun (WGS) entry which is preliminary data.</text>
</comment>
<evidence type="ECO:0000313" key="1">
    <source>
        <dbReference type="EMBL" id="KGH08211.1"/>
    </source>
</evidence>
<protein>
    <submittedName>
        <fullName evidence="1">Uncharacterized protein</fullName>
    </submittedName>
</protein>
<dbReference type="EMBL" id="AWTP01000125">
    <property type="protein sequence ID" value="KGH08211.1"/>
    <property type="molecule type" value="Genomic_DNA"/>
</dbReference>
<dbReference type="Proteomes" id="UP000029549">
    <property type="component" value="Unassembled WGS sequence"/>
</dbReference>
<keyword evidence="2" id="KW-1185">Reference proteome</keyword>
<evidence type="ECO:0000313" key="2">
    <source>
        <dbReference type="Proteomes" id="UP000029549"/>
    </source>
</evidence>
<sequence length="134" mass="15384">MASTSLVRGFLAWQARSKALWKQPAIAWPRRLDYLELAELVCHRGGVVNYKALMVMEAVIVESALRGSETMSEQDCAAVLSDQILHRALKRHVGRQAVRSIHFMLQRVRFDTECRYSYSGVSFELQKLSRRDQT</sequence>
<dbReference type="AlphaFoldDB" id="A0A0E3BU00"/>
<gene>
    <name evidence="1" type="ORF">P608_18500</name>
</gene>
<reference evidence="1 2" key="1">
    <citation type="submission" date="2013-09" db="EMBL/GenBank/DDBJ databases">
        <title>High correlation between genotypes and phenotypes of environmental bacteria Comamonas testosteroni strains.</title>
        <authorList>
            <person name="Liu L."/>
            <person name="Zhu W."/>
            <person name="Xia X."/>
            <person name="Xu B."/>
            <person name="Luo M."/>
            <person name="Wang G."/>
        </authorList>
    </citation>
    <scope>NUCLEOTIDE SEQUENCE [LARGE SCALE GENOMIC DNA]</scope>
    <source>
        <strain evidence="1 2">DF2</strain>
    </source>
</reference>
<organism evidence="1 2">
    <name type="scientific">Comamonas thiooxydans</name>
    <dbReference type="NCBI Taxonomy" id="363952"/>
    <lineage>
        <taxon>Bacteria</taxon>
        <taxon>Pseudomonadati</taxon>
        <taxon>Pseudomonadota</taxon>
        <taxon>Betaproteobacteria</taxon>
        <taxon>Burkholderiales</taxon>
        <taxon>Comamonadaceae</taxon>
        <taxon>Comamonas</taxon>
    </lineage>
</organism>
<accession>A0A0E3BU00</accession>
<name>A0A0E3BU00_9BURK</name>